<evidence type="ECO:0000256" key="4">
    <source>
        <dbReference type="PIRSR" id="PIRSR000097-3"/>
    </source>
</evidence>
<dbReference type="EMBL" id="KE361631">
    <property type="protein sequence ID" value="EPQ29432.1"/>
    <property type="molecule type" value="Genomic_DNA"/>
</dbReference>
<dbReference type="HOGENOM" id="CLU_023205_0_1_1"/>
<dbReference type="KEGG" id="pfp:PFL1_03187"/>
<dbReference type="OrthoDB" id="416253at2759"/>
<gene>
    <name evidence="6" type="ORF">PFL1_03187</name>
</gene>
<dbReference type="RefSeq" id="XP_007878894.1">
    <property type="nucleotide sequence ID" value="XM_007880703.1"/>
</dbReference>
<dbReference type="FunFam" id="3.20.20.100:FF:000002">
    <property type="entry name" value="2,5-diketo-D-gluconic acid reductase A"/>
    <property type="match status" value="1"/>
</dbReference>
<accession>A0A061H949</accession>
<sequence>MTSNLRLGSRLRLSDGNLIPRLGLGVYEMDDAETRRAVTWALDAGYRHFDCAEWYYNERAVGEAIRQYLQRPGCQLERADIFYVSKLQSNRGYQSAKSSIQQSLQACQLGYIDLYLVHSPYGGRQRRLESWKAIEDAKDAGLLKSVGVSNYGQRHIEELLATCPKHEPVINQCDLHPFMARADLVEYCRKNEIALECWGPLVRGERMDHPTLKNLAKKHSVTPAQVLIRFSLQRDYVTIPKSVSKDRIEENANVFDFALDEKDMERLLSLDEYLVTDWDPIGDDSV</sequence>
<dbReference type="PIRSF" id="PIRSF000097">
    <property type="entry name" value="AKR"/>
    <property type="match status" value="1"/>
</dbReference>
<reference evidence="6 7" key="1">
    <citation type="journal article" date="2013" name="Plant Cell">
        <title>The transition from a phytopathogenic smut ancestor to an anamorphic biocontrol agent deciphered by comparative whole-genome analysis.</title>
        <authorList>
            <person name="Lefebvre F."/>
            <person name="Joly D.L."/>
            <person name="Labbe C."/>
            <person name="Teichmann B."/>
            <person name="Linning R."/>
            <person name="Belzile F."/>
            <person name="Bakkeren G."/>
            <person name="Belanger R.R."/>
        </authorList>
    </citation>
    <scope>NUCLEOTIDE SEQUENCE [LARGE SCALE GENOMIC DNA]</scope>
    <source>
        <strain evidence="6 7">PF-1</strain>
    </source>
</reference>
<dbReference type="GeneID" id="19317298"/>
<dbReference type="AlphaFoldDB" id="A0A061H949"/>
<dbReference type="InterPro" id="IPR023210">
    <property type="entry name" value="NADP_OxRdtase_dom"/>
</dbReference>
<dbReference type="CDD" id="cd19071">
    <property type="entry name" value="AKR_AKR1-5-like"/>
    <property type="match status" value="1"/>
</dbReference>
<feature type="site" description="Lowers pKa of active site Tyr" evidence="4">
    <location>
        <position position="86"/>
    </location>
</feature>
<dbReference type="SUPFAM" id="SSF51430">
    <property type="entry name" value="NAD(P)-linked oxidoreductase"/>
    <property type="match status" value="1"/>
</dbReference>
<name>A0A061H949_9BASI</name>
<protein>
    <recommendedName>
        <fullName evidence="5">NADP-dependent oxidoreductase domain-containing protein</fullName>
    </recommendedName>
</protein>
<organism evidence="6 7">
    <name type="scientific">Pseudozyma flocculosa PF-1</name>
    <dbReference type="NCBI Taxonomy" id="1277687"/>
    <lineage>
        <taxon>Eukaryota</taxon>
        <taxon>Fungi</taxon>
        <taxon>Dikarya</taxon>
        <taxon>Basidiomycota</taxon>
        <taxon>Ustilaginomycotina</taxon>
        <taxon>Ustilaginomycetes</taxon>
        <taxon>Ustilaginales</taxon>
        <taxon>Ustilaginaceae</taxon>
        <taxon>Pseudozyma</taxon>
    </lineage>
</organism>
<dbReference type="InterPro" id="IPR018170">
    <property type="entry name" value="Aldo/ket_reductase_CS"/>
</dbReference>
<dbReference type="Proteomes" id="UP000053664">
    <property type="component" value="Unassembled WGS sequence"/>
</dbReference>
<keyword evidence="1" id="KW-0560">Oxidoreductase</keyword>
<evidence type="ECO:0000313" key="7">
    <source>
        <dbReference type="Proteomes" id="UP000053664"/>
    </source>
</evidence>
<feature type="domain" description="NADP-dependent oxidoreductase" evidence="5">
    <location>
        <begin position="27"/>
        <end position="271"/>
    </location>
</feature>
<dbReference type="GO" id="GO:0016616">
    <property type="term" value="F:oxidoreductase activity, acting on the CH-OH group of donors, NAD or NADP as acceptor"/>
    <property type="evidence" value="ECO:0007669"/>
    <property type="project" value="UniProtKB-ARBA"/>
</dbReference>
<dbReference type="eggNOG" id="KOG1577">
    <property type="taxonomic scope" value="Eukaryota"/>
</dbReference>
<feature type="binding site" evidence="3">
    <location>
        <position position="118"/>
    </location>
    <ligand>
        <name>substrate</name>
    </ligand>
</feature>
<dbReference type="Pfam" id="PF00248">
    <property type="entry name" value="Aldo_ket_red"/>
    <property type="match status" value="1"/>
</dbReference>
<dbReference type="InterPro" id="IPR036812">
    <property type="entry name" value="NAD(P)_OxRdtase_dom_sf"/>
</dbReference>
<evidence type="ECO:0000256" key="3">
    <source>
        <dbReference type="PIRSR" id="PIRSR000097-2"/>
    </source>
</evidence>
<evidence type="ECO:0000259" key="5">
    <source>
        <dbReference type="Pfam" id="PF00248"/>
    </source>
</evidence>
<dbReference type="PROSITE" id="PS00798">
    <property type="entry name" value="ALDOKETO_REDUCTASE_1"/>
    <property type="match status" value="1"/>
</dbReference>
<evidence type="ECO:0000256" key="1">
    <source>
        <dbReference type="ARBA" id="ARBA00023002"/>
    </source>
</evidence>
<dbReference type="Gene3D" id="3.20.20.100">
    <property type="entry name" value="NADP-dependent oxidoreductase domain"/>
    <property type="match status" value="1"/>
</dbReference>
<feature type="active site" description="Proton donor" evidence="2">
    <location>
        <position position="55"/>
    </location>
</feature>
<dbReference type="PRINTS" id="PR00069">
    <property type="entry name" value="ALDKETRDTASE"/>
</dbReference>
<evidence type="ECO:0000256" key="2">
    <source>
        <dbReference type="PIRSR" id="PIRSR000097-1"/>
    </source>
</evidence>
<proteinExistence type="predicted"/>
<dbReference type="PANTHER" id="PTHR43827">
    <property type="entry name" value="2,5-DIKETO-D-GLUCONIC ACID REDUCTASE"/>
    <property type="match status" value="1"/>
</dbReference>
<evidence type="ECO:0000313" key="6">
    <source>
        <dbReference type="EMBL" id="EPQ29432.1"/>
    </source>
</evidence>
<dbReference type="PROSITE" id="PS00063">
    <property type="entry name" value="ALDOKETO_REDUCTASE_3"/>
    <property type="match status" value="1"/>
</dbReference>
<dbReference type="PANTHER" id="PTHR43827:SF13">
    <property type="entry name" value="ALDO_KETO REDUCTASE FAMILY PROTEIN"/>
    <property type="match status" value="1"/>
</dbReference>
<dbReference type="InterPro" id="IPR020471">
    <property type="entry name" value="AKR"/>
</dbReference>